<reference evidence="6" key="2">
    <citation type="submission" date="2021-04" db="EMBL/GenBank/DDBJ databases">
        <authorList>
            <person name="Podell S."/>
        </authorList>
    </citation>
    <scope>NUCLEOTIDE SEQUENCE</scope>
    <source>
        <strain evidence="6">Hildebrandi</strain>
    </source>
</reference>
<gene>
    <name evidence="6" type="ORF">IV203_031861</name>
</gene>
<dbReference type="GO" id="GO:0006606">
    <property type="term" value="P:protein import into nucleus"/>
    <property type="evidence" value="ECO:0007669"/>
    <property type="project" value="InterPro"/>
</dbReference>
<organism evidence="6 7">
    <name type="scientific">Nitzschia inconspicua</name>
    <dbReference type="NCBI Taxonomy" id="303405"/>
    <lineage>
        <taxon>Eukaryota</taxon>
        <taxon>Sar</taxon>
        <taxon>Stramenopiles</taxon>
        <taxon>Ochrophyta</taxon>
        <taxon>Bacillariophyta</taxon>
        <taxon>Bacillariophyceae</taxon>
        <taxon>Bacillariophycidae</taxon>
        <taxon>Bacillariales</taxon>
        <taxon>Bacillariaceae</taxon>
        <taxon>Nitzschia</taxon>
    </lineage>
</organism>
<evidence type="ECO:0000256" key="3">
    <source>
        <dbReference type="ARBA" id="ARBA00022490"/>
    </source>
</evidence>
<keyword evidence="3" id="KW-0963">Cytoplasm</keyword>
<dbReference type="OrthoDB" id="543373at2759"/>
<dbReference type="Proteomes" id="UP000693970">
    <property type="component" value="Unassembled WGS sequence"/>
</dbReference>
<evidence type="ECO:0000256" key="1">
    <source>
        <dbReference type="ARBA" id="ARBA00004496"/>
    </source>
</evidence>
<comment type="caution">
    <text evidence="6">The sequence shown here is derived from an EMBL/GenBank/DDBJ whole genome shotgun (WGS) entry which is preliminary data.</text>
</comment>
<reference evidence="6" key="1">
    <citation type="journal article" date="2021" name="Sci. Rep.">
        <title>Diploid genomic architecture of Nitzschia inconspicua, an elite biomass production diatom.</title>
        <authorList>
            <person name="Oliver A."/>
            <person name="Podell S."/>
            <person name="Pinowska A."/>
            <person name="Traller J.C."/>
            <person name="Smith S.R."/>
            <person name="McClure R."/>
            <person name="Beliaev A."/>
            <person name="Bohutskyi P."/>
            <person name="Hill E.A."/>
            <person name="Rabines A."/>
            <person name="Zheng H."/>
            <person name="Allen L.Z."/>
            <person name="Kuo A."/>
            <person name="Grigoriev I.V."/>
            <person name="Allen A.E."/>
            <person name="Hazlebeck D."/>
            <person name="Allen E.E."/>
        </authorList>
    </citation>
    <scope>NUCLEOTIDE SEQUENCE</scope>
    <source>
        <strain evidence="6">Hildebrandi</strain>
    </source>
</reference>
<keyword evidence="2" id="KW-0813">Transport</keyword>
<evidence type="ECO:0000313" key="7">
    <source>
        <dbReference type="Proteomes" id="UP000693970"/>
    </source>
</evidence>
<keyword evidence="7" id="KW-1185">Reference proteome</keyword>
<dbReference type="AlphaFoldDB" id="A0A9K3Q2Z8"/>
<evidence type="ECO:0000313" key="6">
    <source>
        <dbReference type="EMBL" id="KAG7369118.1"/>
    </source>
</evidence>
<dbReference type="EMBL" id="JAGRRH010000006">
    <property type="protein sequence ID" value="KAG7369118.1"/>
    <property type="molecule type" value="Genomic_DNA"/>
</dbReference>
<comment type="subcellular location">
    <subcellularLocation>
        <location evidence="1">Cytoplasm</location>
    </subcellularLocation>
</comment>
<dbReference type="GO" id="GO:0005737">
    <property type="term" value="C:cytoplasm"/>
    <property type="evidence" value="ECO:0007669"/>
    <property type="project" value="UniProtKB-SubCell"/>
</dbReference>
<name>A0A9K3Q2Z8_9STRA</name>
<keyword evidence="4" id="KW-0677">Repeat</keyword>
<dbReference type="PANTHER" id="PTHR10527">
    <property type="entry name" value="IMPORTIN BETA"/>
    <property type="match status" value="1"/>
</dbReference>
<protein>
    <recommendedName>
        <fullName evidence="8">TOG domain-containing protein</fullName>
    </recommendedName>
</protein>
<evidence type="ECO:0000256" key="5">
    <source>
        <dbReference type="ARBA" id="ARBA00022927"/>
    </source>
</evidence>
<accession>A0A9K3Q2Z8</accession>
<dbReference type="InterPro" id="IPR040122">
    <property type="entry name" value="Importin_beta"/>
</dbReference>
<evidence type="ECO:0000256" key="2">
    <source>
        <dbReference type="ARBA" id="ARBA00022448"/>
    </source>
</evidence>
<proteinExistence type="predicted"/>
<keyword evidence="5" id="KW-0653">Protein transport</keyword>
<evidence type="ECO:0000256" key="4">
    <source>
        <dbReference type="ARBA" id="ARBA00022737"/>
    </source>
</evidence>
<evidence type="ECO:0008006" key="8">
    <source>
        <dbReference type="Google" id="ProtNLM"/>
    </source>
</evidence>
<sequence>MFTLEVLQALLSPDSALRSQAETVFQSIAVPERIQALTNHLLALSSSTSVSTAGNNDALSMLTAVLLRRDILKLNDPSMLNDLVEPLLQSYNGCSSAAPGSSQLQIGHCLAEVCSSLSILDNTAMMATSVMAKIVASIQNPTHDVSLRLLASLADRAPMAFTQVAVSSLSTLPTQCNLTSPTTLVNMTQLVVNAAIATTISTVSLVRVAPNVDELLVDSNSIAGTMGETCLMPLLGPIANCTKDERAQLACLQALGQSAVTCPSLLAAKSNVLETTVELCLGLAHRYTIASDQAPVALAAMEVLTSLLSVADVRHRILTATMAQQISQQVIPVCAQLMAQGIEVVSVQEWAMDPATLVEDRVDNEDEDDAIFAESLMEAFLLNLAAAALNVAMPLVQQLLQTTDDWRNIRAGLAILETGLMAAPVSLASHVPDIIKAATTIAGTSSNPRVQYQAVRLLGALCETHPSVRELYGQVILSHLETALGSPVSKVSAMASMSLVSFCREKVGGQSDEELDASQFIVPYLSELMQALLKPLSVRELDSGSVAVRVRAMNAVACLAQASGDAFEPFYSQIKNGLLESIQVPQVDIATAALQSVAIVGQAVGKDLFQEDAKTILTWIIPVLRQTTGSVSSSPFATEDLLTGCARISTVLEEDFVPYVESLLPIIYHQAAAAVDVEMEECDESEMEGSKSGDVADVNGTMTVALPGRGFQRITVNTSVIQEKSANNRVMYEIAKSLGAAFGPYVQKALEVFSPLAKFKYSADVRSTASQTLSALFDVACAYGEQMGDVAIARLYLPLLADSISEQISTEDTSDVEALYASADSLSEIFYIVFENGMKEGILTGLTLTRVEEVVSRCIQTMTSCLERRKNVTQILNGCLTGDDEREVYLAQLRAEDGLLTPLVDSIGYLLKFSKAAFVPIFDKYIVPVLGQFLSSTTDVRASVASMLLFDDCVEYCGPEGAAKYAPPLLQGVVAVMHDPSKYDRDLVQAAVYGIAQIVRYAPSTIMTSHVQILVHQLLNISQGSKEEAGDSLYLHEISVSALASMTLFGPFSNLKFVNRDAVMDIFLNNLPIAENFDEAKICHAGLCTLIENGSINPVNDASRITRLIGAILSDVQQEGLDVATPDTCERLTKILYDIHQQNPQAVLQGYASLNGEAQEALSMAIQDFSLSRSNLVTP</sequence>